<proteinExistence type="predicted"/>
<dbReference type="Proteomes" id="UP000054988">
    <property type="component" value="Unassembled WGS sequence"/>
</dbReference>
<sequence>MSSTSDVASTWSPVARSNAPTAIPFAVNNGSDDSTTGQDSNSSSSSSGSQPPVNASTGSASQSPNSTLTNNDTAPTSAPVRINAGEPELTTEPVISTFTTVSALTDAQGVATGSTTITGVTTTSVVRTRTPLLSSTSIPSAGSSLNIPVAMIIGVVGGVIALICGGLFILCVLRRRRRNSNQLLVSPYPFSGIGISVGSARFRSSMSSRRDIDRNSSLTGQARNTWVTFGSDSDETYETLPSYRTDNNLPSYRSIRSQSQ</sequence>
<organism evidence="3 4">
    <name type="scientific">Moniliophthora roreri</name>
    <name type="common">Frosty pod rot fungus</name>
    <name type="synonym">Monilia roreri</name>
    <dbReference type="NCBI Taxonomy" id="221103"/>
    <lineage>
        <taxon>Eukaryota</taxon>
        <taxon>Fungi</taxon>
        <taxon>Dikarya</taxon>
        <taxon>Basidiomycota</taxon>
        <taxon>Agaricomycotina</taxon>
        <taxon>Agaricomycetes</taxon>
        <taxon>Agaricomycetidae</taxon>
        <taxon>Agaricales</taxon>
        <taxon>Marasmiineae</taxon>
        <taxon>Marasmiaceae</taxon>
        <taxon>Moniliophthora</taxon>
    </lineage>
</organism>
<evidence type="ECO:0000313" key="4">
    <source>
        <dbReference type="Proteomes" id="UP000054988"/>
    </source>
</evidence>
<feature type="region of interest" description="Disordered" evidence="1">
    <location>
        <begin position="1"/>
        <end position="91"/>
    </location>
</feature>
<reference evidence="3 4" key="1">
    <citation type="submission" date="2015-12" db="EMBL/GenBank/DDBJ databases">
        <title>Draft genome sequence of Moniliophthora roreri, the causal agent of frosty pod rot of cacao.</title>
        <authorList>
            <person name="Aime M.C."/>
            <person name="Diaz-Valderrama J.R."/>
            <person name="Kijpornyongpan T."/>
            <person name="Phillips-Mora W."/>
        </authorList>
    </citation>
    <scope>NUCLEOTIDE SEQUENCE [LARGE SCALE GENOMIC DNA]</scope>
    <source>
        <strain evidence="3 4">MCA 2952</strain>
    </source>
</reference>
<keyword evidence="2" id="KW-0472">Membrane</keyword>
<comment type="caution">
    <text evidence="3">The sequence shown here is derived from an EMBL/GenBank/DDBJ whole genome shotgun (WGS) entry which is preliminary data.</text>
</comment>
<accession>A0A0W0F120</accession>
<protein>
    <recommendedName>
        <fullName evidence="5">Mid2 domain-containing protein</fullName>
    </recommendedName>
</protein>
<evidence type="ECO:0000313" key="3">
    <source>
        <dbReference type="EMBL" id="KTB30010.1"/>
    </source>
</evidence>
<keyword evidence="2" id="KW-1133">Transmembrane helix</keyword>
<feature type="compositionally biased region" description="Polar residues" evidence="1">
    <location>
        <begin position="51"/>
        <end position="76"/>
    </location>
</feature>
<dbReference type="EMBL" id="LATX01002400">
    <property type="protein sequence ID" value="KTB30010.1"/>
    <property type="molecule type" value="Genomic_DNA"/>
</dbReference>
<dbReference type="AlphaFoldDB" id="A0A0W0F120"/>
<feature type="compositionally biased region" description="Low complexity" evidence="1">
    <location>
        <begin position="29"/>
        <end position="50"/>
    </location>
</feature>
<dbReference type="CDD" id="cd12087">
    <property type="entry name" value="TM_EGFR-like"/>
    <property type="match status" value="1"/>
</dbReference>
<feature type="compositionally biased region" description="Polar residues" evidence="1">
    <location>
        <begin position="1"/>
        <end position="12"/>
    </location>
</feature>
<keyword evidence="2" id="KW-0812">Transmembrane</keyword>
<gene>
    <name evidence="3" type="ORF">WG66_17390</name>
</gene>
<feature type="transmembrane region" description="Helical" evidence="2">
    <location>
        <begin position="149"/>
        <end position="173"/>
    </location>
</feature>
<evidence type="ECO:0000256" key="1">
    <source>
        <dbReference type="SAM" id="MobiDB-lite"/>
    </source>
</evidence>
<name>A0A0W0F120_MONRR</name>
<evidence type="ECO:0000256" key="2">
    <source>
        <dbReference type="SAM" id="Phobius"/>
    </source>
</evidence>
<evidence type="ECO:0008006" key="5">
    <source>
        <dbReference type="Google" id="ProtNLM"/>
    </source>
</evidence>